<evidence type="ECO:0000256" key="4">
    <source>
        <dbReference type="ARBA" id="ARBA00046271"/>
    </source>
</evidence>
<dbReference type="PANTHER" id="PTHR12652:SF19">
    <property type="entry name" value="PEROXISOMAL BIOGENESIS FACTOR 11"/>
    <property type="match status" value="1"/>
</dbReference>
<dbReference type="AlphaFoldDB" id="A0A165IEN8"/>
<organism evidence="7 8">
    <name type="scientific">Laetiporus sulphureus 93-53</name>
    <dbReference type="NCBI Taxonomy" id="1314785"/>
    <lineage>
        <taxon>Eukaryota</taxon>
        <taxon>Fungi</taxon>
        <taxon>Dikarya</taxon>
        <taxon>Basidiomycota</taxon>
        <taxon>Agaricomycotina</taxon>
        <taxon>Agaricomycetes</taxon>
        <taxon>Polyporales</taxon>
        <taxon>Laetiporus</taxon>
    </lineage>
</organism>
<reference evidence="7 8" key="1">
    <citation type="journal article" date="2016" name="Mol. Biol. Evol.">
        <title>Comparative Genomics of Early-Diverging Mushroom-Forming Fungi Provides Insights into the Origins of Lignocellulose Decay Capabilities.</title>
        <authorList>
            <person name="Nagy L.G."/>
            <person name="Riley R."/>
            <person name="Tritt A."/>
            <person name="Adam C."/>
            <person name="Daum C."/>
            <person name="Floudas D."/>
            <person name="Sun H."/>
            <person name="Yadav J.S."/>
            <person name="Pangilinan J."/>
            <person name="Larsson K.H."/>
            <person name="Matsuura K."/>
            <person name="Barry K."/>
            <person name="Labutti K."/>
            <person name="Kuo R."/>
            <person name="Ohm R.A."/>
            <person name="Bhattacharya S.S."/>
            <person name="Shirouzu T."/>
            <person name="Yoshinaga Y."/>
            <person name="Martin F.M."/>
            <person name="Grigoriev I.V."/>
            <person name="Hibbett D.S."/>
        </authorList>
    </citation>
    <scope>NUCLEOTIDE SEQUENCE [LARGE SCALE GENOMIC DNA]</scope>
    <source>
        <strain evidence="7 8">93-53</strain>
    </source>
</reference>
<protein>
    <recommendedName>
        <fullName evidence="9">Peroxisomal biogenesis factor 11</fullName>
    </recommendedName>
</protein>
<name>A0A165IEN8_9APHY</name>
<dbReference type="Proteomes" id="UP000076871">
    <property type="component" value="Unassembled WGS sequence"/>
</dbReference>
<accession>A0A165IEN8</accession>
<keyword evidence="1" id="KW-0962">Peroxisome biogenesis</keyword>
<dbReference type="InParanoid" id="A0A165IEN8"/>
<dbReference type="RefSeq" id="XP_040770481.1">
    <property type="nucleotide sequence ID" value="XM_040903599.1"/>
</dbReference>
<sequence length="377" mass="42528">MSSITFSSQHTSGFGSSASSISDRELHDYSSSFDVVPDVSFQTNPLSAHPPRSSHHATGSTSSVYGREVYSNAEEVVEKTLPYDADSDYGDDKARAEAESKVRKEEVWRELLKTTNGRDKALKAMQYSLRMYLLFHSSFMMTSLLRSKTRRPWDIELVKRCESTIGGLSLTRKCLILFNWLTPLTSILAQHDSVPYSIDSSGAKSKSKPLLHTFLHTQPPVLLELVNGLSDDVYTFARLGLIGKRLGERAGRFSDWCWFVGTLIDLVENTLQRNVVSGQQHEVESRLYTDSMTGATTKSNPKASKIDEQELARLHREAYWIRVSFLKLVMDLIFVSYNVFNMKRAKNQVQTFTGLAAALLSTSKLYERHKMALFKAP</sequence>
<dbReference type="GO" id="GO:0016559">
    <property type="term" value="P:peroxisome fission"/>
    <property type="evidence" value="ECO:0007669"/>
    <property type="project" value="InterPro"/>
</dbReference>
<evidence type="ECO:0000313" key="8">
    <source>
        <dbReference type="Proteomes" id="UP000076871"/>
    </source>
</evidence>
<keyword evidence="6" id="KW-1133">Transmembrane helix</keyword>
<dbReference type="PANTHER" id="PTHR12652">
    <property type="entry name" value="PEROXISOMAL BIOGENESIS FACTOR 11"/>
    <property type="match status" value="1"/>
</dbReference>
<dbReference type="GeneID" id="63820629"/>
<feature type="transmembrane region" description="Helical" evidence="6">
    <location>
        <begin position="319"/>
        <end position="340"/>
    </location>
</feature>
<evidence type="ECO:0000256" key="1">
    <source>
        <dbReference type="ARBA" id="ARBA00022593"/>
    </source>
</evidence>
<proteinExistence type="predicted"/>
<evidence type="ECO:0000256" key="6">
    <source>
        <dbReference type="SAM" id="Phobius"/>
    </source>
</evidence>
<dbReference type="Pfam" id="PF05648">
    <property type="entry name" value="PEX11"/>
    <property type="match status" value="1"/>
</dbReference>
<keyword evidence="2 6" id="KW-0472">Membrane</keyword>
<evidence type="ECO:0000313" key="7">
    <source>
        <dbReference type="EMBL" id="KZT12971.1"/>
    </source>
</evidence>
<keyword evidence="8" id="KW-1185">Reference proteome</keyword>
<feature type="region of interest" description="Disordered" evidence="5">
    <location>
        <begin position="1"/>
        <end position="21"/>
    </location>
</feature>
<keyword evidence="6" id="KW-0812">Transmembrane</keyword>
<dbReference type="EMBL" id="KV427605">
    <property type="protein sequence ID" value="KZT12971.1"/>
    <property type="molecule type" value="Genomic_DNA"/>
</dbReference>
<dbReference type="OrthoDB" id="411017at2759"/>
<comment type="subcellular location">
    <subcellularLocation>
        <location evidence="4">Peroxisome membrane</location>
    </subcellularLocation>
</comment>
<gene>
    <name evidence="7" type="ORF">LAESUDRAFT_640427</name>
</gene>
<dbReference type="GO" id="GO:0005778">
    <property type="term" value="C:peroxisomal membrane"/>
    <property type="evidence" value="ECO:0007669"/>
    <property type="project" value="UniProtKB-SubCell"/>
</dbReference>
<dbReference type="InterPro" id="IPR008733">
    <property type="entry name" value="PEX11"/>
</dbReference>
<keyword evidence="3" id="KW-0576">Peroxisome</keyword>
<feature type="region of interest" description="Disordered" evidence="5">
    <location>
        <begin position="44"/>
        <end position="64"/>
    </location>
</feature>
<evidence type="ECO:0000256" key="2">
    <source>
        <dbReference type="ARBA" id="ARBA00023136"/>
    </source>
</evidence>
<evidence type="ECO:0008006" key="9">
    <source>
        <dbReference type="Google" id="ProtNLM"/>
    </source>
</evidence>
<dbReference type="STRING" id="1314785.A0A165IEN8"/>
<evidence type="ECO:0000256" key="5">
    <source>
        <dbReference type="SAM" id="MobiDB-lite"/>
    </source>
</evidence>
<evidence type="ECO:0000256" key="3">
    <source>
        <dbReference type="ARBA" id="ARBA00023140"/>
    </source>
</evidence>